<keyword evidence="1" id="KW-0547">Nucleotide-binding</keyword>
<dbReference type="PANTHER" id="PTHR30580">
    <property type="entry name" value="PRIMOSOMAL PROTEIN N"/>
    <property type="match status" value="1"/>
</dbReference>
<dbReference type="Gene3D" id="3.40.1440.60">
    <property type="entry name" value="PriA, 3(prime) DNA-binding domain"/>
    <property type="match status" value="1"/>
</dbReference>
<name>A0A382RYM5_9ZZZZ</name>
<feature type="domain" description="Primosomal protein N' 3' DNA-binding" evidence="4">
    <location>
        <begin position="18"/>
        <end position="110"/>
    </location>
</feature>
<dbReference type="GO" id="GO:0006270">
    <property type="term" value="P:DNA replication initiation"/>
    <property type="evidence" value="ECO:0007669"/>
    <property type="project" value="TreeGrafter"/>
</dbReference>
<dbReference type="InterPro" id="IPR041222">
    <property type="entry name" value="PriA_3primeBD"/>
</dbReference>
<organism evidence="5">
    <name type="scientific">marine metagenome</name>
    <dbReference type="NCBI Taxonomy" id="408172"/>
    <lineage>
        <taxon>unclassified sequences</taxon>
        <taxon>metagenomes</taxon>
        <taxon>ecological metagenomes</taxon>
    </lineage>
</organism>
<dbReference type="EMBL" id="UINC01125151">
    <property type="protein sequence ID" value="SVD02786.1"/>
    <property type="molecule type" value="Genomic_DNA"/>
</dbReference>
<protein>
    <recommendedName>
        <fullName evidence="4">Primosomal protein N' 3' DNA-binding domain-containing protein</fullName>
    </recommendedName>
</protein>
<evidence type="ECO:0000313" key="5">
    <source>
        <dbReference type="EMBL" id="SVD02786.1"/>
    </source>
</evidence>
<dbReference type="AlphaFoldDB" id="A0A382RYM5"/>
<dbReference type="InterPro" id="IPR042115">
    <property type="entry name" value="PriA_3primeBD_sf"/>
</dbReference>
<evidence type="ECO:0000256" key="3">
    <source>
        <dbReference type="ARBA" id="ARBA00023125"/>
    </source>
</evidence>
<keyword evidence="3" id="KW-0238">DNA-binding</keyword>
<keyword evidence="2" id="KW-0067">ATP-binding</keyword>
<dbReference type="GO" id="GO:0005524">
    <property type="term" value="F:ATP binding"/>
    <property type="evidence" value="ECO:0007669"/>
    <property type="project" value="UniProtKB-KW"/>
</dbReference>
<dbReference type="GO" id="GO:0043138">
    <property type="term" value="F:3'-5' DNA helicase activity"/>
    <property type="evidence" value="ECO:0007669"/>
    <property type="project" value="TreeGrafter"/>
</dbReference>
<dbReference type="PANTHER" id="PTHR30580:SF0">
    <property type="entry name" value="PRIMOSOMAL PROTEIN N"/>
    <property type="match status" value="1"/>
</dbReference>
<evidence type="ECO:0000259" key="4">
    <source>
        <dbReference type="Pfam" id="PF17764"/>
    </source>
</evidence>
<accession>A0A382RYM5</accession>
<sequence length="234" mass="24451">MAGSVASILEGGAGEIVSVLLPIPVARPYDYRVPAGMIVKKGQYVRVPLGARAVPGVVWGRGSGQVAVAKIKPINALFQLPPMSAELQKLVDWVAHYYLAPLGSVLRMAMSVPTALEPPRRPKSYVDAGSRPKRVTPQRARVLAVLSDGLPRAGTDLCQLAGVAPAVVRGLADAGHLKVVAGTSLPESIGPDPNFFLPTLSNIQQVAADKLCNSVRAGRFGVHLLDGVTGSGKT</sequence>
<evidence type="ECO:0000256" key="1">
    <source>
        <dbReference type="ARBA" id="ARBA00022741"/>
    </source>
</evidence>
<proteinExistence type="predicted"/>
<reference evidence="5" key="1">
    <citation type="submission" date="2018-05" db="EMBL/GenBank/DDBJ databases">
        <authorList>
            <person name="Lanie J.A."/>
            <person name="Ng W.-L."/>
            <person name="Kazmierczak K.M."/>
            <person name="Andrzejewski T.M."/>
            <person name="Davidsen T.M."/>
            <person name="Wayne K.J."/>
            <person name="Tettelin H."/>
            <person name="Glass J.I."/>
            <person name="Rusch D."/>
            <person name="Podicherti R."/>
            <person name="Tsui H.-C.T."/>
            <person name="Winkler M.E."/>
        </authorList>
    </citation>
    <scope>NUCLEOTIDE SEQUENCE</scope>
</reference>
<evidence type="ECO:0000256" key="2">
    <source>
        <dbReference type="ARBA" id="ARBA00022840"/>
    </source>
</evidence>
<feature type="non-terminal residue" evidence="5">
    <location>
        <position position="234"/>
    </location>
</feature>
<gene>
    <name evidence="5" type="ORF">METZ01_LOCUS355640</name>
</gene>
<dbReference type="Pfam" id="PF17764">
    <property type="entry name" value="PriA_3primeBD"/>
    <property type="match status" value="1"/>
</dbReference>
<dbReference type="GO" id="GO:0006310">
    <property type="term" value="P:DNA recombination"/>
    <property type="evidence" value="ECO:0007669"/>
    <property type="project" value="TreeGrafter"/>
</dbReference>
<dbReference type="GO" id="GO:0006302">
    <property type="term" value="P:double-strand break repair"/>
    <property type="evidence" value="ECO:0007669"/>
    <property type="project" value="TreeGrafter"/>
</dbReference>
<dbReference type="GO" id="GO:0003677">
    <property type="term" value="F:DNA binding"/>
    <property type="evidence" value="ECO:0007669"/>
    <property type="project" value="UniProtKB-KW"/>
</dbReference>